<protein>
    <submittedName>
        <fullName evidence="2">Uncharacterized protein</fullName>
    </submittedName>
</protein>
<evidence type="ECO:0000313" key="3">
    <source>
        <dbReference type="Proteomes" id="UP000240883"/>
    </source>
</evidence>
<dbReference type="AlphaFoldDB" id="A0A2T2P304"/>
<dbReference type="EMBL" id="KZ678130">
    <property type="protein sequence ID" value="PSN72070.1"/>
    <property type="molecule type" value="Genomic_DNA"/>
</dbReference>
<sequence>MASPAGDEMQQPSATPTGQGHICEALDSSPACVHSRLPGHDATRRGPGAPKAWWAFAEIPAPRVQTMRRLNGTAGSEACVMGALLWTVDGRRWTVSCVDARTLRGGNPLALLFGSPPRAVYRDMVLPWCCWAVFLFHGLGPPGSPGRANGLLKVDCCHRIAEPAGEASLKIGTSNSHGARTWSLSRFLRLIPFVPPAFGLSPPFTPQGRHHHTLCRDCPLLCHATCVDAAAAA</sequence>
<feature type="region of interest" description="Disordered" evidence="1">
    <location>
        <begin position="1"/>
        <end position="21"/>
    </location>
</feature>
<gene>
    <name evidence="2" type="ORF">BS50DRAFT_242459</name>
</gene>
<organism evidence="2 3">
    <name type="scientific">Corynespora cassiicola Philippines</name>
    <dbReference type="NCBI Taxonomy" id="1448308"/>
    <lineage>
        <taxon>Eukaryota</taxon>
        <taxon>Fungi</taxon>
        <taxon>Dikarya</taxon>
        <taxon>Ascomycota</taxon>
        <taxon>Pezizomycotina</taxon>
        <taxon>Dothideomycetes</taxon>
        <taxon>Pleosporomycetidae</taxon>
        <taxon>Pleosporales</taxon>
        <taxon>Corynesporascaceae</taxon>
        <taxon>Corynespora</taxon>
    </lineage>
</organism>
<dbReference type="Proteomes" id="UP000240883">
    <property type="component" value="Unassembled WGS sequence"/>
</dbReference>
<proteinExistence type="predicted"/>
<evidence type="ECO:0000256" key="1">
    <source>
        <dbReference type="SAM" id="MobiDB-lite"/>
    </source>
</evidence>
<keyword evidence="3" id="KW-1185">Reference proteome</keyword>
<evidence type="ECO:0000313" key="2">
    <source>
        <dbReference type="EMBL" id="PSN72070.1"/>
    </source>
</evidence>
<accession>A0A2T2P304</accession>
<name>A0A2T2P304_CORCC</name>
<reference evidence="2 3" key="1">
    <citation type="journal article" date="2018" name="Front. Microbiol.">
        <title>Genome-Wide Analysis of Corynespora cassiicola Leaf Fall Disease Putative Effectors.</title>
        <authorList>
            <person name="Lopez D."/>
            <person name="Ribeiro S."/>
            <person name="Label P."/>
            <person name="Fumanal B."/>
            <person name="Venisse J.S."/>
            <person name="Kohler A."/>
            <person name="de Oliveira R.R."/>
            <person name="Labutti K."/>
            <person name="Lipzen A."/>
            <person name="Lail K."/>
            <person name="Bauer D."/>
            <person name="Ohm R.A."/>
            <person name="Barry K.W."/>
            <person name="Spatafora J."/>
            <person name="Grigoriev I.V."/>
            <person name="Martin F.M."/>
            <person name="Pujade-Renaud V."/>
        </authorList>
    </citation>
    <scope>NUCLEOTIDE SEQUENCE [LARGE SCALE GENOMIC DNA]</scope>
    <source>
        <strain evidence="2 3">Philippines</strain>
    </source>
</reference>